<dbReference type="EMBL" id="PQFF01000181">
    <property type="protein sequence ID" value="RHZ76783.1"/>
    <property type="molecule type" value="Genomic_DNA"/>
</dbReference>
<gene>
    <name evidence="1" type="ORF">Glove_193g26</name>
</gene>
<evidence type="ECO:0000313" key="2">
    <source>
        <dbReference type="Proteomes" id="UP000266861"/>
    </source>
</evidence>
<dbReference type="Proteomes" id="UP000266861">
    <property type="component" value="Unassembled WGS sequence"/>
</dbReference>
<sequence>MSNAVRRVKRAREVAKKIRAINIISQKWLEYMYRPDGLCAPELTTFRGICEEMQRGLAKFKIRHLNCYNNTIFQNYN</sequence>
<name>A0A397IV21_9GLOM</name>
<proteinExistence type="predicted"/>
<protein>
    <submittedName>
        <fullName evidence="1">Uncharacterized protein</fullName>
    </submittedName>
</protein>
<accession>A0A397IV21</accession>
<comment type="caution">
    <text evidence="1">The sequence shown here is derived from an EMBL/GenBank/DDBJ whole genome shotgun (WGS) entry which is preliminary data.</text>
</comment>
<dbReference type="AlphaFoldDB" id="A0A397IV21"/>
<reference evidence="1 2" key="1">
    <citation type="submission" date="2018-08" db="EMBL/GenBank/DDBJ databases">
        <title>Genome and evolution of the arbuscular mycorrhizal fungus Diversispora epigaea (formerly Glomus versiforme) and its bacterial endosymbionts.</title>
        <authorList>
            <person name="Sun X."/>
            <person name="Fei Z."/>
            <person name="Harrison M."/>
        </authorList>
    </citation>
    <scope>NUCLEOTIDE SEQUENCE [LARGE SCALE GENOMIC DNA]</scope>
    <source>
        <strain evidence="1 2">IT104</strain>
    </source>
</reference>
<organism evidence="1 2">
    <name type="scientific">Diversispora epigaea</name>
    <dbReference type="NCBI Taxonomy" id="1348612"/>
    <lineage>
        <taxon>Eukaryota</taxon>
        <taxon>Fungi</taxon>
        <taxon>Fungi incertae sedis</taxon>
        <taxon>Mucoromycota</taxon>
        <taxon>Glomeromycotina</taxon>
        <taxon>Glomeromycetes</taxon>
        <taxon>Diversisporales</taxon>
        <taxon>Diversisporaceae</taxon>
        <taxon>Diversispora</taxon>
    </lineage>
</organism>
<keyword evidence="2" id="KW-1185">Reference proteome</keyword>
<evidence type="ECO:0000313" key="1">
    <source>
        <dbReference type="EMBL" id="RHZ76783.1"/>
    </source>
</evidence>